<dbReference type="AlphaFoldDB" id="A0AAF0PF06"/>
<proteinExistence type="predicted"/>
<dbReference type="PANTHER" id="PTHR22916:SF3">
    <property type="entry name" value="UDP-GLCNAC:BETAGAL BETA-1,3-N-ACETYLGLUCOSAMINYLTRANSFERASE-LIKE PROTEIN 1"/>
    <property type="match status" value="1"/>
</dbReference>
<name>A0AAF0PF06_9EURY</name>
<gene>
    <name evidence="3" type="ORF">NP511_00420</name>
    <name evidence="2" type="ORF">NP511_19135</name>
</gene>
<dbReference type="Pfam" id="PF00535">
    <property type="entry name" value="Glycos_transf_2"/>
    <property type="match status" value="1"/>
</dbReference>
<dbReference type="Proteomes" id="UP001224926">
    <property type="component" value="Chromosome"/>
</dbReference>
<sequence>MDTKVSVIIPTYNRPQKLEEALDTVNNQSYENIEIIVVNDGSDVSYSTVTALDNPNVRYFKHSENQGACAARNTGIKQASGKFLAFLDDDDKWRQSKVREGINELETSDKDTKVCYSGVIHKNGNGDVKSVKKAKNRGWITDEILLGNFVGTFSNVIIEKEAVLETGLLDEDFPAWQDWEWYIRLSLDHKYTYNKSNNTVHVEHEEERMSSDSTRTESALYKMIDKHTDTARKYGLSKKFQSRCYSTKARYGLTTGNYDKAIQFSLLSLVLDKSNMHGLKILAAALDDGLGYRAIRSVKSLFHYIR</sequence>
<dbReference type="EMBL" id="CP101873">
    <property type="protein sequence ID" value="WMT08115.1"/>
    <property type="molecule type" value="Genomic_DNA"/>
</dbReference>
<feature type="domain" description="Glycosyltransferase 2-like" evidence="1">
    <location>
        <begin position="6"/>
        <end position="130"/>
    </location>
</feature>
<dbReference type="EMBL" id="CP101873">
    <property type="protein sequence ID" value="WMT07483.1"/>
    <property type="molecule type" value="Genomic_DNA"/>
</dbReference>
<dbReference type="GO" id="GO:0016758">
    <property type="term" value="F:hexosyltransferase activity"/>
    <property type="evidence" value="ECO:0007669"/>
    <property type="project" value="UniProtKB-ARBA"/>
</dbReference>
<dbReference type="RefSeq" id="WP_084158318.1">
    <property type="nucleotide sequence ID" value="NZ_CP101873.1"/>
</dbReference>
<reference evidence="2 4" key="1">
    <citation type="submission" date="2022-07" db="EMBL/GenBank/DDBJ databases">
        <title>Two temperate virus in Haloterrigena jeotgali A29.</title>
        <authorList>
            <person name="Deng X."/>
        </authorList>
    </citation>
    <scope>NUCLEOTIDE SEQUENCE [LARGE SCALE GENOMIC DNA]</scope>
    <source>
        <strain evidence="2 4">A29</strain>
    </source>
</reference>
<dbReference type="Gene3D" id="3.90.550.10">
    <property type="entry name" value="Spore Coat Polysaccharide Biosynthesis Protein SpsA, Chain A"/>
    <property type="match status" value="1"/>
</dbReference>
<organism evidence="2 4">
    <name type="scientific">Natrinema thermotolerans</name>
    <dbReference type="NCBI Taxonomy" id="121872"/>
    <lineage>
        <taxon>Archaea</taxon>
        <taxon>Methanobacteriati</taxon>
        <taxon>Methanobacteriota</taxon>
        <taxon>Stenosarchaea group</taxon>
        <taxon>Halobacteria</taxon>
        <taxon>Halobacteriales</taxon>
        <taxon>Natrialbaceae</taxon>
        <taxon>Natrinema</taxon>
    </lineage>
</organism>
<dbReference type="PANTHER" id="PTHR22916">
    <property type="entry name" value="GLYCOSYLTRANSFERASE"/>
    <property type="match status" value="1"/>
</dbReference>
<dbReference type="CDD" id="cd00761">
    <property type="entry name" value="Glyco_tranf_GTA_type"/>
    <property type="match status" value="1"/>
</dbReference>
<evidence type="ECO:0000313" key="2">
    <source>
        <dbReference type="EMBL" id="WMT07483.1"/>
    </source>
</evidence>
<accession>A0AAF0PF06</accession>
<evidence type="ECO:0000313" key="3">
    <source>
        <dbReference type="EMBL" id="WMT08115.1"/>
    </source>
</evidence>
<dbReference type="InterPro" id="IPR029044">
    <property type="entry name" value="Nucleotide-diphossugar_trans"/>
</dbReference>
<dbReference type="GeneID" id="39864579"/>
<protein>
    <submittedName>
        <fullName evidence="2">Glycosyltransferase</fullName>
    </submittedName>
</protein>
<evidence type="ECO:0000259" key="1">
    <source>
        <dbReference type="Pfam" id="PF00535"/>
    </source>
</evidence>
<dbReference type="SUPFAM" id="SSF53448">
    <property type="entry name" value="Nucleotide-diphospho-sugar transferases"/>
    <property type="match status" value="1"/>
</dbReference>
<keyword evidence="4" id="KW-1185">Reference proteome</keyword>
<evidence type="ECO:0000313" key="4">
    <source>
        <dbReference type="Proteomes" id="UP001224926"/>
    </source>
</evidence>
<dbReference type="InterPro" id="IPR001173">
    <property type="entry name" value="Glyco_trans_2-like"/>
</dbReference>